<proteinExistence type="predicted"/>
<evidence type="ECO:0000313" key="3">
    <source>
        <dbReference type="EMBL" id="VFK05740.1"/>
    </source>
</evidence>
<dbReference type="NCBIfam" id="NF033564">
    <property type="entry name" value="transpos_ISAs1"/>
    <property type="match status" value="1"/>
</dbReference>
<reference evidence="2" key="1">
    <citation type="submission" date="2019-02" db="EMBL/GenBank/DDBJ databases">
        <authorList>
            <person name="Gruber-Vodicka R. H."/>
            <person name="Seah K. B. B."/>
        </authorList>
    </citation>
    <scope>NUCLEOTIDE SEQUENCE</scope>
    <source>
        <strain evidence="4">BECK_SA2B12</strain>
        <strain evidence="3">BECK_SA2B15</strain>
        <strain evidence="2">BECK_SA2B20</strain>
    </source>
</reference>
<organism evidence="2">
    <name type="scientific">Candidatus Kentrum eta</name>
    <dbReference type="NCBI Taxonomy" id="2126337"/>
    <lineage>
        <taxon>Bacteria</taxon>
        <taxon>Pseudomonadati</taxon>
        <taxon>Pseudomonadota</taxon>
        <taxon>Gammaproteobacteria</taxon>
        <taxon>Candidatus Kentrum</taxon>
    </lineage>
</organism>
<evidence type="ECO:0000313" key="4">
    <source>
        <dbReference type="EMBL" id="VFK08818.1"/>
    </source>
</evidence>
<evidence type="ECO:0000313" key="2">
    <source>
        <dbReference type="EMBL" id="VFK04721.1"/>
    </source>
</evidence>
<sequence length="113" mass="12889">MNSDLVFCLQIVKDPRTDKNKLYPLPEILLLCISAVVSGADGWKSIAEFGRAKLDWLREFLEFQNAIPSEDCIAWVMARLSPPEFQECFVTWTKSIAKLTNDELVVYQSNNFG</sequence>
<protein>
    <submittedName>
        <fullName evidence="2">DDE_Tnp_1-associated</fullName>
    </submittedName>
</protein>
<accession>A0A450VJ10</accession>
<dbReference type="InterPro" id="IPR051698">
    <property type="entry name" value="Transposase_11-like"/>
</dbReference>
<dbReference type="PANTHER" id="PTHR30298:SF0">
    <property type="entry name" value="PROTEIN YBFL-RELATED"/>
    <property type="match status" value="1"/>
</dbReference>
<evidence type="ECO:0000259" key="1">
    <source>
        <dbReference type="Pfam" id="PF13808"/>
    </source>
</evidence>
<dbReference type="EMBL" id="CAADFI010000481">
    <property type="protein sequence ID" value="VFK04721.1"/>
    <property type="molecule type" value="Genomic_DNA"/>
</dbReference>
<name>A0A450VJ10_9GAMM</name>
<feature type="domain" description="H repeat-associated protein N-terminal" evidence="1">
    <location>
        <begin position="8"/>
        <end position="93"/>
    </location>
</feature>
<gene>
    <name evidence="3" type="ORF">BECKH772A_GA0070896_105871</name>
    <name evidence="2" type="ORF">BECKH772B_GA0070898_104812</name>
    <name evidence="4" type="ORF">BECKH772C_GA0070978_105502</name>
</gene>
<dbReference type="EMBL" id="CAADFJ010000550">
    <property type="protein sequence ID" value="VFK08818.1"/>
    <property type="molecule type" value="Genomic_DNA"/>
</dbReference>
<dbReference type="PANTHER" id="PTHR30298">
    <property type="entry name" value="H REPEAT-ASSOCIATED PREDICTED TRANSPOSASE"/>
    <property type="match status" value="1"/>
</dbReference>
<dbReference type="EMBL" id="CAADFG010000587">
    <property type="protein sequence ID" value="VFK05740.1"/>
    <property type="molecule type" value="Genomic_DNA"/>
</dbReference>
<dbReference type="InterPro" id="IPR032806">
    <property type="entry name" value="YbfD_N"/>
</dbReference>
<dbReference type="Pfam" id="PF13808">
    <property type="entry name" value="DDE_Tnp_1_assoc"/>
    <property type="match status" value="1"/>
</dbReference>
<dbReference type="InterPro" id="IPR047647">
    <property type="entry name" value="ISAs1_transpos"/>
</dbReference>
<dbReference type="AlphaFoldDB" id="A0A450VJ10"/>